<sequence>MDTRDGGVTSLWPASLVEIEYMTKEEWADGEGMVLTEGCGVMEEECVARTLTQEVLNSSLRLGVTYEKGVTLGNVTMSHRTRERPAECLASLSHSTMIVLDPRRAPPSSAVGSKQRRVEAPRRVIAIGRNRRAPLIKSLQLRAGSSRGGRRRRSPRCFASGGTI</sequence>
<feature type="region of interest" description="Disordered" evidence="1">
    <location>
        <begin position="142"/>
        <end position="164"/>
    </location>
</feature>
<organism evidence="2 3">
    <name type="scientific">Eumeta variegata</name>
    <name type="common">Bagworm moth</name>
    <name type="synonym">Eumeta japonica</name>
    <dbReference type="NCBI Taxonomy" id="151549"/>
    <lineage>
        <taxon>Eukaryota</taxon>
        <taxon>Metazoa</taxon>
        <taxon>Ecdysozoa</taxon>
        <taxon>Arthropoda</taxon>
        <taxon>Hexapoda</taxon>
        <taxon>Insecta</taxon>
        <taxon>Pterygota</taxon>
        <taxon>Neoptera</taxon>
        <taxon>Endopterygota</taxon>
        <taxon>Lepidoptera</taxon>
        <taxon>Glossata</taxon>
        <taxon>Ditrysia</taxon>
        <taxon>Tineoidea</taxon>
        <taxon>Psychidae</taxon>
        <taxon>Oiketicinae</taxon>
        <taxon>Eumeta</taxon>
    </lineage>
</organism>
<proteinExistence type="predicted"/>
<dbReference type="Proteomes" id="UP000299102">
    <property type="component" value="Unassembled WGS sequence"/>
</dbReference>
<protein>
    <submittedName>
        <fullName evidence="2">Uncharacterized protein</fullName>
    </submittedName>
</protein>
<evidence type="ECO:0000256" key="1">
    <source>
        <dbReference type="SAM" id="MobiDB-lite"/>
    </source>
</evidence>
<comment type="caution">
    <text evidence="2">The sequence shown here is derived from an EMBL/GenBank/DDBJ whole genome shotgun (WGS) entry which is preliminary data.</text>
</comment>
<accession>A0A4C1Y641</accession>
<name>A0A4C1Y641_EUMVA</name>
<keyword evidence="3" id="KW-1185">Reference proteome</keyword>
<evidence type="ECO:0000313" key="3">
    <source>
        <dbReference type="Proteomes" id="UP000299102"/>
    </source>
</evidence>
<evidence type="ECO:0000313" key="2">
    <source>
        <dbReference type="EMBL" id="GBP70803.1"/>
    </source>
</evidence>
<dbReference type="AlphaFoldDB" id="A0A4C1Y641"/>
<reference evidence="2 3" key="1">
    <citation type="journal article" date="2019" name="Commun. Biol.">
        <title>The bagworm genome reveals a unique fibroin gene that provides high tensile strength.</title>
        <authorList>
            <person name="Kono N."/>
            <person name="Nakamura H."/>
            <person name="Ohtoshi R."/>
            <person name="Tomita M."/>
            <person name="Numata K."/>
            <person name="Arakawa K."/>
        </authorList>
    </citation>
    <scope>NUCLEOTIDE SEQUENCE [LARGE SCALE GENOMIC DNA]</scope>
</reference>
<dbReference type="EMBL" id="BGZK01001086">
    <property type="protein sequence ID" value="GBP70803.1"/>
    <property type="molecule type" value="Genomic_DNA"/>
</dbReference>
<gene>
    <name evidence="2" type="ORF">EVAR_52930_1</name>
</gene>